<comment type="caution">
    <text evidence="1">The sequence shown here is derived from an EMBL/GenBank/DDBJ whole genome shotgun (WGS) entry which is preliminary data.</text>
</comment>
<gene>
    <name evidence="1" type="ORF">V1478_010542</name>
</gene>
<organism evidence="1 2">
    <name type="scientific">Vespula squamosa</name>
    <name type="common">Southern yellow jacket</name>
    <name type="synonym">Wasp</name>
    <dbReference type="NCBI Taxonomy" id="30214"/>
    <lineage>
        <taxon>Eukaryota</taxon>
        <taxon>Metazoa</taxon>
        <taxon>Ecdysozoa</taxon>
        <taxon>Arthropoda</taxon>
        <taxon>Hexapoda</taxon>
        <taxon>Insecta</taxon>
        <taxon>Pterygota</taxon>
        <taxon>Neoptera</taxon>
        <taxon>Endopterygota</taxon>
        <taxon>Hymenoptera</taxon>
        <taxon>Apocrita</taxon>
        <taxon>Aculeata</taxon>
        <taxon>Vespoidea</taxon>
        <taxon>Vespidae</taxon>
        <taxon>Vespinae</taxon>
        <taxon>Vespula</taxon>
    </lineage>
</organism>
<sequence length="142" mass="15699">MEMGEEAMEHGERNLLLKVFLRFRNLHPLDLKARLVHFVGTEECKGAGYSGSRWASNNKQASTKSSVAPVILRWIMGLDSGTSSSNSSSRAASLGLFVWQVPLLSWLVSPGGRLIAVADYTTALRNFLPRNAYDFNAQLVRS</sequence>
<accession>A0ABD2AIR6</accession>
<reference evidence="1 2" key="1">
    <citation type="journal article" date="2024" name="Ann. Entomol. Soc. Am.">
        <title>Genomic analyses of the southern and eastern yellowjacket wasps (Hymenoptera: Vespidae) reveal evolutionary signatures of social life.</title>
        <authorList>
            <person name="Catto M.A."/>
            <person name="Caine P.B."/>
            <person name="Orr S.E."/>
            <person name="Hunt B.G."/>
            <person name="Goodisman M.A.D."/>
        </authorList>
    </citation>
    <scope>NUCLEOTIDE SEQUENCE [LARGE SCALE GENOMIC DNA]</scope>
    <source>
        <strain evidence="1">233</strain>
        <tissue evidence="1">Head and thorax</tissue>
    </source>
</reference>
<dbReference type="AlphaFoldDB" id="A0ABD2AIR6"/>
<evidence type="ECO:0000313" key="1">
    <source>
        <dbReference type="EMBL" id="KAL2720276.1"/>
    </source>
</evidence>
<protein>
    <submittedName>
        <fullName evidence="1">Uncharacterized protein</fullName>
    </submittedName>
</protein>
<dbReference type="Proteomes" id="UP001607302">
    <property type="component" value="Unassembled WGS sequence"/>
</dbReference>
<dbReference type="EMBL" id="JAUDFV010000147">
    <property type="protein sequence ID" value="KAL2720276.1"/>
    <property type="molecule type" value="Genomic_DNA"/>
</dbReference>
<evidence type="ECO:0000313" key="2">
    <source>
        <dbReference type="Proteomes" id="UP001607302"/>
    </source>
</evidence>
<name>A0ABD2AIR6_VESSQ</name>
<proteinExistence type="predicted"/>
<keyword evidence="2" id="KW-1185">Reference proteome</keyword>